<keyword evidence="1" id="KW-0732">Signal</keyword>
<dbReference type="STRING" id="391626.OAN307_c01820"/>
<feature type="domain" description="Thiol:disulfide interchange protein DsbD N-terminal" evidence="2">
    <location>
        <begin position="38"/>
        <end position="140"/>
    </location>
</feature>
<dbReference type="eggNOG" id="COG4233">
    <property type="taxonomic scope" value="Bacteria"/>
</dbReference>
<evidence type="ECO:0000313" key="4">
    <source>
        <dbReference type="Proteomes" id="UP000005307"/>
    </source>
</evidence>
<evidence type="ECO:0000313" key="3">
    <source>
        <dbReference type="EMBL" id="AGI65949.1"/>
    </source>
</evidence>
<evidence type="ECO:0000259" key="2">
    <source>
        <dbReference type="Pfam" id="PF11412"/>
    </source>
</evidence>
<dbReference type="HOGENOM" id="CLU_047910_1_0_5"/>
<dbReference type="EMBL" id="CP003740">
    <property type="protein sequence ID" value="AGI65949.1"/>
    <property type="molecule type" value="Genomic_DNA"/>
</dbReference>
<gene>
    <name evidence="3" type="ORF">OAN307_c01820</name>
</gene>
<reference evidence="3 4" key="1">
    <citation type="journal article" date="2013" name="PLoS ONE">
        <title>Poles Apart: Arctic and Antarctic Octadecabacter strains Share High Genome Plasticity and a New Type of Xanthorhodopsin.</title>
        <authorList>
            <person name="Vollmers J."/>
            <person name="Voget S."/>
            <person name="Dietrich S."/>
            <person name="Gollnow K."/>
            <person name="Smits M."/>
            <person name="Meyer K."/>
            <person name="Brinkhoff T."/>
            <person name="Simon M."/>
            <person name="Daniel R."/>
        </authorList>
    </citation>
    <scope>NUCLEOTIDE SEQUENCE [LARGE SCALE GENOMIC DNA]</scope>
    <source>
        <strain evidence="3 4">307</strain>
    </source>
</reference>
<dbReference type="AlphaFoldDB" id="M9R037"/>
<protein>
    <recommendedName>
        <fullName evidence="2">Thiol:disulfide interchange protein DsbD N-terminal domain-containing protein</fullName>
    </recommendedName>
</protein>
<dbReference type="RefSeq" id="WP_015498010.1">
    <property type="nucleotide sequence ID" value="NC_020911.1"/>
</dbReference>
<accession>M9R037</accession>
<dbReference type="Pfam" id="PF11412">
    <property type="entry name" value="DsbD_N"/>
    <property type="match status" value="1"/>
</dbReference>
<evidence type="ECO:0000256" key="1">
    <source>
        <dbReference type="SAM" id="SignalP"/>
    </source>
</evidence>
<dbReference type="InterPro" id="IPR028250">
    <property type="entry name" value="DsbDN"/>
</dbReference>
<dbReference type="Proteomes" id="UP000005307">
    <property type="component" value="Chromosome"/>
</dbReference>
<proteinExistence type="predicted"/>
<sequence>MTYKIFTSILALCVAPPALAGPADGIVELEVLIGWRTDNGTHMAGLQLRLAPGWKTYWRTPGDGGIPPRFGWLGSQNLAAAAFHWPVPEVFDQNGMRSIGYTNVVVIPVEMTLNDPNTPAQMRGQIQIGVCEEICVPVLLDFDAVLPVGGARDPSIVAALLGRPMTEGEAGVGAVTCAIDPMIDGLRLTTRVEMAPTGGDEAVVIEAGDQQVWVSQPETWREGSVLFARSDMMHVSGGGFALNRSDVRITVLAGGKAVDIRGCDAAQ</sequence>
<feature type="signal peptide" evidence="1">
    <location>
        <begin position="1"/>
        <end position="20"/>
    </location>
</feature>
<feature type="chain" id="PRO_5004102382" description="Thiol:disulfide interchange protein DsbD N-terminal domain-containing protein" evidence="1">
    <location>
        <begin position="21"/>
        <end position="267"/>
    </location>
</feature>
<name>M9R037_9RHOB</name>
<keyword evidence="4" id="KW-1185">Reference proteome</keyword>
<dbReference type="KEGG" id="oat:OAN307_c01820"/>
<organism evidence="3 4">
    <name type="scientific">Octadecabacter antarcticus 307</name>
    <dbReference type="NCBI Taxonomy" id="391626"/>
    <lineage>
        <taxon>Bacteria</taxon>
        <taxon>Pseudomonadati</taxon>
        <taxon>Pseudomonadota</taxon>
        <taxon>Alphaproteobacteria</taxon>
        <taxon>Rhodobacterales</taxon>
        <taxon>Roseobacteraceae</taxon>
        <taxon>Octadecabacter</taxon>
    </lineage>
</organism>
<dbReference type="OrthoDB" id="9811036at2"/>